<organism evidence="1 2">
    <name type="scientific">Peltaster fructicola</name>
    <dbReference type="NCBI Taxonomy" id="286661"/>
    <lineage>
        <taxon>Eukaryota</taxon>
        <taxon>Fungi</taxon>
        <taxon>Dikarya</taxon>
        <taxon>Ascomycota</taxon>
        <taxon>Pezizomycotina</taxon>
        <taxon>Dothideomycetes</taxon>
        <taxon>Dothideomycetes incertae sedis</taxon>
        <taxon>Peltaster</taxon>
    </lineage>
</organism>
<name>A0A6H0XRK8_9PEZI</name>
<evidence type="ECO:0000313" key="2">
    <source>
        <dbReference type="Proteomes" id="UP000503462"/>
    </source>
</evidence>
<gene>
    <name evidence="1" type="ORF">AMS68_002808</name>
</gene>
<dbReference type="EMBL" id="CP051140">
    <property type="protein sequence ID" value="QIW97290.1"/>
    <property type="molecule type" value="Genomic_DNA"/>
</dbReference>
<sequence>MTGSDMPSGYSRDPRLYFTVRVPTLEREWMLQPPNGGWPDITPELFKPLGKTIEVVELLAHMPYICIPGRDKPWAPHQTWPVITRNTRLIDFHDERVSKALRKATQEEKHLRSRYLEYIQQPLLDLPPWVVCLTTGMVHGDYLLLDTSDGTVTRYMVVDSSHDPDYAQGDPRSWRNECSKRTMPVREYFLMIRIDIDALLWIPWIHDKAPDVMFPGDSPGEAAYLKALYTKHGWLWPDTFDREACRRALIDWDEAGSDYRKCQIQMLTAE</sequence>
<protein>
    <submittedName>
        <fullName evidence="1">Uncharacterized protein</fullName>
    </submittedName>
</protein>
<dbReference type="Proteomes" id="UP000503462">
    <property type="component" value="Chromosome 2"/>
</dbReference>
<evidence type="ECO:0000313" key="1">
    <source>
        <dbReference type="EMBL" id="QIW97290.1"/>
    </source>
</evidence>
<proteinExistence type="predicted"/>
<accession>A0A6H0XRK8</accession>
<dbReference type="OrthoDB" id="5343383at2759"/>
<reference evidence="1 2" key="1">
    <citation type="journal article" date="2016" name="Sci. Rep.">
        <title>Peltaster fructicola genome reveals evolution from an invasive phytopathogen to an ectophytic parasite.</title>
        <authorList>
            <person name="Xu C."/>
            <person name="Chen H."/>
            <person name="Gleason M.L."/>
            <person name="Xu J.R."/>
            <person name="Liu H."/>
            <person name="Zhang R."/>
            <person name="Sun G."/>
        </authorList>
    </citation>
    <scope>NUCLEOTIDE SEQUENCE [LARGE SCALE GENOMIC DNA]</scope>
    <source>
        <strain evidence="1 2">LNHT1506</strain>
    </source>
</reference>
<dbReference type="AlphaFoldDB" id="A0A6H0XRK8"/>
<keyword evidence="2" id="KW-1185">Reference proteome</keyword>